<evidence type="ECO:0000313" key="9">
    <source>
        <dbReference type="EMBL" id="CAB3977348.1"/>
    </source>
</evidence>
<dbReference type="GO" id="GO:0008270">
    <property type="term" value="F:zinc ion binding"/>
    <property type="evidence" value="ECO:0007669"/>
    <property type="project" value="TreeGrafter"/>
</dbReference>
<evidence type="ECO:0000256" key="5">
    <source>
        <dbReference type="ARBA" id="ARBA00022723"/>
    </source>
</evidence>
<dbReference type="SMART" id="SM00714">
    <property type="entry name" value="LITAF"/>
    <property type="match status" value="1"/>
</dbReference>
<comment type="similarity">
    <text evidence="4">Belongs to the CDIP1/LITAF family.</text>
</comment>
<evidence type="ECO:0000256" key="2">
    <source>
        <dbReference type="ARBA" id="ARBA00004481"/>
    </source>
</evidence>
<dbReference type="AlphaFoldDB" id="A0A7D9D652"/>
<organism evidence="9 10">
    <name type="scientific">Paramuricea clavata</name>
    <name type="common">Red gorgonian</name>
    <name type="synonym">Violescent sea-whip</name>
    <dbReference type="NCBI Taxonomy" id="317549"/>
    <lineage>
        <taxon>Eukaryota</taxon>
        <taxon>Metazoa</taxon>
        <taxon>Cnidaria</taxon>
        <taxon>Anthozoa</taxon>
        <taxon>Octocorallia</taxon>
        <taxon>Malacalcyonacea</taxon>
        <taxon>Plexauridae</taxon>
        <taxon>Paramuricea</taxon>
    </lineage>
</organism>
<keyword evidence="7" id="KW-0472">Membrane</keyword>
<evidence type="ECO:0000256" key="8">
    <source>
        <dbReference type="SAM" id="MobiDB-lite"/>
    </source>
</evidence>
<dbReference type="GO" id="GO:0031902">
    <property type="term" value="C:late endosome membrane"/>
    <property type="evidence" value="ECO:0007669"/>
    <property type="project" value="UniProtKB-SubCell"/>
</dbReference>
<evidence type="ECO:0000256" key="7">
    <source>
        <dbReference type="ARBA" id="ARBA00023136"/>
    </source>
</evidence>
<comment type="caution">
    <text evidence="9">The sequence shown here is derived from an EMBL/GenBank/DDBJ whole genome shotgun (WGS) entry which is preliminary data.</text>
</comment>
<proteinExistence type="inferred from homology"/>
<dbReference type="InterPro" id="IPR037519">
    <property type="entry name" value="LITAF_fam"/>
</dbReference>
<evidence type="ECO:0000256" key="1">
    <source>
        <dbReference type="ARBA" id="ARBA00004414"/>
    </source>
</evidence>
<dbReference type="PROSITE" id="PS51837">
    <property type="entry name" value="LITAF"/>
    <property type="match status" value="1"/>
</dbReference>
<dbReference type="PANTHER" id="PTHR23292">
    <property type="entry name" value="LIPOPOLYSACCHARIDE-INDUCED TUMOR NECROSIS FACTOR-ALPHA FACTOR"/>
    <property type="match status" value="1"/>
</dbReference>
<sequence length="156" mass="16486">MEPQQQPPPYSAGTSAPYPSKAGGPPMQAGHAPMQPGYQANSGYRAANPGYPSGANPAITTTTTRTVVQQQPPVMISPCYMYGELPVSMQCPTCHTQIVTATEFAPGALSWLACCGLAAVGCVLGCCFIPFCVDEMKDVTHTCPNCKVILGIYRRL</sequence>
<feature type="region of interest" description="Disordered" evidence="8">
    <location>
        <begin position="1"/>
        <end position="35"/>
    </location>
</feature>
<name>A0A7D9D652_PARCT</name>
<evidence type="ECO:0000313" key="10">
    <source>
        <dbReference type="Proteomes" id="UP001152795"/>
    </source>
</evidence>
<comment type="subcellular location">
    <subcellularLocation>
        <location evidence="2">Endosome membrane</location>
        <topology evidence="2">Peripheral membrane protein</topology>
    </subcellularLocation>
    <subcellularLocation>
        <location evidence="1">Late endosome membrane</location>
    </subcellularLocation>
    <subcellularLocation>
        <location evidence="3">Lysosome membrane</location>
        <topology evidence="3">Peripheral membrane protein</topology>
        <orientation evidence="3">Cytoplasmic side</orientation>
    </subcellularLocation>
</comment>
<gene>
    <name evidence="9" type="ORF">PACLA_8A062665</name>
</gene>
<keyword evidence="10" id="KW-1185">Reference proteome</keyword>
<evidence type="ECO:0000256" key="6">
    <source>
        <dbReference type="ARBA" id="ARBA00022833"/>
    </source>
</evidence>
<evidence type="ECO:0000256" key="4">
    <source>
        <dbReference type="ARBA" id="ARBA00005975"/>
    </source>
</evidence>
<dbReference type="EMBL" id="CACRXK020000043">
    <property type="protein sequence ID" value="CAB3977348.1"/>
    <property type="molecule type" value="Genomic_DNA"/>
</dbReference>
<feature type="compositionally biased region" description="Pro residues" evidence="8">
    <location>
        <begin position="1"/>
        <end position="10"/>
    </location>
</feature>
<dbReference type="Pfam" id="PF10601">
    <property type="entry name" value="zf-LITAF-like"/>
    <property type="match status" value="1"/>
</dbReference>
<dbReference type="GO" id="GO:0005765">
    <property type="term" value="C:lysosomal membrane"/>
    <property type="evidence" value="ECO:0007669"/>
    <property type="project" value="UniProtKB-SubCell"/>
</dbReference>
<dbReference type="Proteomes" id="UP001152795">
    <property type="component" value="Unassembled WGS sequence"/>
</dbReference>
<dbReference type="PANTHER" id="PTHR23292:SF6">
    <property type="entry name" value="FI16602P1-RELATED"/>
    <property type="match status" value="1"/>
</dbReference>
<keyword evidence="6" id="KW-0862">Zinc</keyword>
<reference evidence="9" key="1">
    <citation type="submission" date="2020-04" db="EMBL/GenBank/DDBJ databases">
        <authorList>
            <person name="Alioto T."/>
            <person name="Alioto T."/>
            <person name="Gomez Garrido J."/>
        </authorList>
    </citation>
    <scope>NUCLEOTIDE SEQUENCE</scope>
    <source>
        <strain evidence="9">A484AB</strain>
    </source>
</reference>
<evidence type="ECO:0000256" key="3">
    <source>
        <dbReference type="ARBA" id="ARBA00004630"/>
    </source>
</evidence>
<keyword evidence="5" id="KW-0479">Metal-binding</keyword>
<protein>
    <submittedName>
        <fullName evidence="9">Uncharacterized protein</fullName>
    </submittedName>
</protein>
<accession>A0A7D9D652</accession>
<dbReference type="OrthoDB" id="5599753at2759"/>
<dbReference type="InterPro" id="IPR006629">
    <property type="entry name" value="LITAF"/>
</dbReference>